<organism evidence="3 4">
    <name type="scientific">Tangfeifania diversioriginum</name>
    <dbReference type="NCBI Taxonomy" id="1168035"/>
    <lineage>
        <taxon>Bacteria</taxon>
        <taxon>Pseudomonadati</taxon>
        <taxon>Bacteroidota</taxon>
        <taxon>Bacteroidia</taxon>
        <taxon>Marinilabiliales</taxon>
        <taxon>Prolixibacteraceae</taxon>
        <taxon>Tangfeifania</taxon>
    </lineage>
</organism>
<gene>
    <name evidence="3" type="ORF">SAMN05444280_10797</name>
</gene>
<dbReference type="OrthoDB" id="9770276at2"/>
<dbReference type="Pfam" id="PF18962">
    <property type="entry name" value="Por_Secre_tail"/>
    <property type="match status" value="1"/>
</dbReference>
<evidence type="ECO:0000259" key="2">
    <source>
        <dbReference type="Pfam" id="PF18962"/>
    </source>
</evidence>
<dbReference type="EMBL" id="FQZE01000007">
    <property type="protein sequence ID" value="SHI88186.1"/>
    <property type="molecule type" value="Genomic_DNA"/>
</dbReference>
<feature type="chain" id="PRO_5013178097" evidence="1">
    <location>
        <begin position="21"/>
        <end position="433"/>
    </location>
</feature>
<protein>
    <submittedName>
        <fullName evidence="3">Por secretion system C-terminal sorting domain-containing protein</fullName>
    </submittedName>
</protein>
<name>A0A1M6ERY1_9BACT</name>
<keyword evidence="4" id="KW-1185">Reference proteome</keyword>
<evidence type="ECO:0000256" key="1">
    <source>
        <dbReference type="SAM" id="SignalP"/>
    </source>
</evidence>
<dbReference type="RefSeq" id="WP_083578133.1">
    <property type="nucleotide sequence ID" value="NZ_FQZE01000007.1"/>
</dbReference>
<feature type="domain" description="Secretion system C-terminal sorting" evidence="2">
    <location>
        <begin position="360"/>
        <end position="431"/>
    </location>
</feature>
<proteinExistence type="predicted"/>
<dbReference type="Proteomes" id="UP000184050">
    <property type="component" value="Unassembled WGS sequence"/>
</dbReference>
<feature type="signal peptide" evidence="1">
    <location>
        <begin position="1"/>
        <end position="20"/>
    </location>
</feature>
<dbReference type="AlphaFoldDB" id="A0A1M6ERY1"/>
<sequence>MNKYIFLLSLFWTFTTMVSAQNITRLEYSIDGFVAEGKGTTLEIPGNLMELDDAFNIDISGLESGNHTIHFRAMNEDGAWSFAAERSFYIPEEPVTDGIVAVEYSIDEAVKEGDGNLIALQNGTNLLDSTFKFDISNLEPGIHNIYMRAKNKLGVWSLPVAKSFVISESDTAKIENIFYRFYNDEFESIWMNASVDPARKNVDSTIMASVTGLNLDENYSIEFYAENNKGVRGYSVFLEDINLRQNNAPESLKENLELSMSVNQNLEISMDSLFQDADLAFGDSLAYMISAMDNPDIFDFSSWNTPGILSLTPSAGQNGNYIFWLKTNDLALESDSIQVALAVTGSTGIDDQPAETKFNIYPNPARDYLTIRWNDYSQNGYTLGLLNTTGQLFIKKQVAESEHQLDLREYSGGIYFIVLQNDEFTIRKTVIIE</sequence>
<evidence type="ECO:0000313" key="4">
    <source>
        <dbReference type="Proteomes" id="UP000184050"/>
    </source>
</evidence>
<dbReference type="NCBIfam" id="TIGR04183">
    <property type="entry name" value="Por_Secre_tail"/>
    <property type="match status" value="1"/>
</dbReference>
<evidence type="ECO:0000313" key="3">
    <source>
        <dbReference type="EMBL" id="SHI88186.1"/>
    </source>
</evidence>
<dbReference type="STRING" id="1168035.SAMN05444280_10797"/>
<accession>A0A1M6ERY1</accession>
<dbReference type="InterPro" id="IPR026444">
    <property type="entry name" value="Secre_tail"/>
</dbReference>
<reference evidence="3 4" key="1">
    <citation type="submission" date="2016-11" db="EMBL/GenBank/DDBJ databases">
        <authorList>
            <person name="Jaros S."/>
            <person name="Januszkiewicz K."/>
            <person name="Wedrychowicz H."/>
        </authorList>
    </citation>
    <scope>NUCLEOTIDE SEQUENCE [LARGE SCALE GENOMIC DNA]</scope>
    <source>
        <strain evidence="3 4">DSM 27063</strain>
    </source>
</reference>
<keyword evidence="1" id="KW-0732">Signal</keyword>